<feature type="chain" id="PRO_5046412963" description="Secreted protein" evidence="1">
    <location>
        <begin position="19"/>
        <end position="88"/>
    </location>
</feature>
<feature type="signal peptide" evidence="1">
    <location>
        <begin position="1"/>
        <end position="18"/>
    </location>
</feature>
<organism evidence="2 3">
    <name type="scientific">Clavelina lepadiformis</name>
    <name type="common">Light-bulb sea squirt</name>
    <name type="synonym">Ascidia lepadiformis</name>
    <dbReference type="NCBI Taxonomy" id="159417"/>
    <lineage>
        <taxon>Eukaryota</taxon>
        <taxon>Metazoa</taxon>
        <taxon>Chordata</taxon>
        <taxon>Tunicata</taxon>
        <taxon>Ascidiacea</taxon>
        <taxon>Aplousobranchia</taxon>
        <taxon>Clavelinidae</taxon>
        <taxon>Clavelina</taxon>
    </lineage>
</organism>
<evidence type="ECO:0000313" key="3">
    <source>
        <dbReference type="Proteomes" id="UP001642483"/>
    </source>
</evidence>
<comment type="caution">
    <text evidence="2">The sequence shown here is derived from an EMBL/GenBank/DDBJ whole genome shotgun (WGS) entry which is preliminary data.</text>
</comment>
<keyword evidence="1" id="KW-0732">Signal</keyword>
<dbReference type="Proteomes" id="UP001642483">
    <property type="component" value="Unassembled WGS sequence"/>
</dbReference>
<keyword evidence="3" id="KW-1185">Reference proteome</keyword>
<evidence type="ECO:0000313" key="2">
    <source>
        <dbReference type="EMBL" id="CAK8690963.1"/>
    </source>
</evidence>
<reference evidence="2 3" key="1">
    <citation type="submission" date="2024-02" db="EMBL/GenBank/DDBJ databases">
        <authorList>
            <person name="Daric V."/>
            <person name="Darras S."/>
        </authorList>
    </citation>
    <scope>NUCLEOTIDE SEQUENCE [LARGE SCALE GENOMIC DNA]</scope>
</reference>
<dbReference type="EMBL" id="CAWYQH010000119">
    <property type="protein sequence ID" value="CAK8690963.1"/>
    <property type="molecule type" value="Genomic_DNA"/>
</dbReference>
<name>A0ABP0GJ00_CLALP</name>
<accession>A0ABP0GJ00</accession>
<protein>
    <recommendedName>
        <fullName evidence="4">Secreted protein</fullName>
    </recommendedName>
</protein>
<evidence type="ECO:0008006" key="4">
    <source>
        <dbReference type="Google" id="ProtNLM"/>
    </source>
</evidence>
<gene>
    <name evidence="2" type="ORF">CVLEPA_LOCUS23505</name>
</gene>
<sequence length="88" mass="9788">MNIHYVMILMSVLTLADATPMPIVQRRQDYAIMIVNIDILESVSTAPTSANVYCHHVKLMHIKRITMDLTLALAMKDIAVMASTAKTS</sequence>
<evidence type="ECO:0000256" key="1">
    <source>
        <dbReference type="SAM" id="SignalP"/>
    </source>
</evidence>
<proteinExistence type="predicted"/>